<evidence type="ECO:0000256" key="6">
    <source>
        <dbReference type="ARBA" id="ARBA00022840"/>
    </source>
</evidence>
<feature type="compositionally biased region" description="Basic and acidic residues" evidence="10">
    <location>
        <begin position="542"/>
        <end position="561"/>
    </location>
</feature>
<dbReference type="Gene3D" id="3.30.200.20">
    <property type="entry name" value="Phosphorylase Kinase, domain 1"/>
    <property type="match status" value="1"/>
</dbReference>
<keyword evidence="3" id="KW-0808">Transferase</keyword>
<dbReference type="SMART" id="SM00220">
    <property type="entry name" value="S_TKc"/>
    <property type="match status" value="1"/>
</dbReference>
<feature type="domain" description="Protein kinase" evidence="11">
    <location>
        <begin position="11"/>
        <end position="347"/>
    </location>
</feature>
<evidence type="ECO:0000256" key="7">
    <source>
        <dbReference type="ARBA" id="ARBA00047899"/>
    </source>
</evidence>
<dbReference type="PANTHER" id="PTHR24058:SF46">
    <property type="entry name" value="HOMEODOMAIN-INTERACTING PROTEIN KINASE 4"/>
    <property type="match status" value="1"/>
</dbReference>
<evidence type="ECO:0000256" key="1">
    <source>
        <dbReference type="ARBA" id="ARBA00012513"/>
    </source>
</evidence>
<accession>A0A8C5KQP6</accession>
<name>A0A8C5KQP6_JACJA</name>
<dbReference type="FunFam" id="1.10.510.10:FF:000029">
    <property type="entry name" value="Homeodomain-interacting protein kinase 2 isoform 1"/>
    <property type="match status" value="1"/>
</dbReference>
<dbReference type="GeneID" id="101613869"/>
<dbReference type="InterPro" id="IPR000719">
    <property type="entry name" value="Prot_kinase_dom"/>
</dbReference>
<comment type="similarity">
    <text evidence="9">Belongs to the protein kinase superfamily. CMGC Ser/Thr protein kinase family. HIPK subfamily.</text>
</comment>
<dbReference type="PROSITE" id="PS00108">
    <property type="entry name" value="PROTEIN_KINASE_ST"/>
    <property type="match status" value="1"/>
</dbReference>
<dbReference type="AlphaFoldDB" id="A0A8C5KQP6"/>
<gene>
    <name evidence="12" type="primary">Hipk4</name>
</gene>
<dbReference type="GO" id="GO:0005524">
    <property type="term" value="F:ATP binding"/>
    <property type="evidence" value="ECO:0007669"/>
    <property type="project" value="UniProtKB-KW"/>
</dbReference>
<dbReference type="PANTHER" id="PTHR24058">
    <property type="entry name" value="DUAL SPECIFICITY PROTEIN KINASE"/>
    <property type="match status" value="1"/>
</dbReference>
<evidence type="ECO:0000313" key="13">
    <source>
        <dbReference type="Proteomes" id="UP000694385"/>
    </source>
</evidence>
<dbReference type="SUPFAM" id="SSF56112">
    <property type="entry name" value="Protein kinase-like (PK-like)"/>
    <property type="match status" value="1"/>
</dbReference>
<evidence type="ECO:0000256" key="5">
    <source>
        <dbReference type="ARBA" id="ARBA00022777"/>
    </source>
</evidence>
<dbReference type="CTD" id="147746"/>
<dbReference type="Pfam" id="PF00069">
    <property type="entry name" value="Pkinase"/>
    <property type="match status" value="1"/>
</dbReference>
<keyword evidence="4" id="KW-0547">Nucleotide-binding</keyword>
<feature type="region of interest" description="Disordered" evidence="10">
    <location>
        <begin position="509"/>
        <end position="617"/>
    </location>
</feature>
<proteinExistence type="inferred from homology"/>
<reference evidence="12" key="1">
    <citation type="submission" date="2025-08" db="UniProtKB">
        <authorList>
            <consortium name="Ensembl"/>
        </authorList>
    </citation>
    <scope>IDENTIFICATION</scope>
</reference>
<reference evidence="12" key="2">
    <citation type="submission" date="2025-09" db="UniProtKB">
        <authorList>
            <consortium name="Ensembl"/>
        </authorList>
    </citation>
    <scope>IDENTIFICATION</scope>
</reference>
<evidence type="ECO:0000256" key="3">
    <source>
        <dbReference type="ARBA" id="ARBA00022679"/>
    </source>
</evidence>
<evidence type="ECO:0000256" key="4">
    <source>
        <dbReference type="ARBA" id="ARBA00022741"/>
    </source>
</evidence>
<evidence type="ECO:0000313" key="12">
    <source>
        <dbReference type="Ensembl" id="ENSJJAP00000012786.1"/>
    </source>
</evidence>
<dbReference type="GO" id="GO:0004674">
    <property type="term" value="F:protein serine/threonine kinase activity"/>
    <property type="evidence" value="ECO:0007669"/>
    <property type="project" value="UniProtKB-KW"/>
</dbReference>
<dbReference type="Proteomes" id="UP000694385">
    <property type="component" value="Unassembled WGS sequence"/>
</dbReference>
<dbReference type="InterPro" id="IPR050494">
    <property type="entry name" value="Ser_Thr_dual-spec_kinase"/>
</dbReference>
<protein>
    <recommendedName>
        <fullName evidence="1">non-specific serine/threonine protein kinase</fullName>
        <ecNumber evidence="1">2.7.11.1</ecNumber>
    </recommendedName>
</protein>
<sequence length="617" mass="69430">MATIQSETDCYDIIEVMGKGTFGEVAKGWRWSTGEMVAIKILSNDAYRSRIIKNELKLLRCLRGLDPDEAHVIRFLEFFHDALKFYLVFELLEQNLFEFQKENNFAPLPARHIRTVTLQVLRALARLKELAIIHADLKPENIMLVDQTRCPFRVKVIDFGSASIFNEVRYVKEPYIQSRFYRAPEILLGLPFCEKVDVWSLGCVMAELHLGWPLYPGNNEYDQVRYICETQGLPKPHLLNAACKAHRFFKRSSRPDAANPWQLKSSADYLAETKVRPLERRKYVLKSLDQIETVNGGVAVSRLAFPDQELLAEHTDLKSMVELIKRMLTWESHERISPSAALRHPFVSMQQLRSAHEATHYYQMSLRSCRLSLQMDGKPSLPVVVAAEDGPPYYRLAEEEEEEAAGVGRAAGSGPFPEEKAPCMQRAIDQLDDLSLQEARRGLWSDTRTDMVSNLLAPLKAAAAGHRVPDLCPEPILAIYGSRLAARHKSRKPPAGSKSDSNFSNLIRLSQASPEDAGPCRGGGWEKGEGRGASTEPSAVLQRERDRPSIKDRTMDTERSGPELFDPSGCPGEWLSKPEWTLDGVQGPRAPGLPPRQSHTHGPPRATSFLQHVSGHH</sequence>
<evidence type="ECO:0000256" key="2">
    <source>
        <dbReference type="ARBA" id="ARBA00022527"/>
    </source>
</evidence>
<dbReference type="PROSITE" id="PS50011">
    <property type="entry name" value="PROTEIN_KINASE_DOM"/>
    <property type="match status" value="1"/>
</dbReference>
<dbReference type="OrthoDB" id="437530at2759"/>
<dbReference type="GO" id="GO:0035173">
    <property type="term" value="F:histone kinase activity"/>
    <property type="evidence" value="ECO:0007669"/>
    <property type="project" value="Ensembl"/>
</dbReference>
<dbReference type="GO" id="GO:0005634">
    <property type="term" value="C:nucleus"/>
    <property type="evidence" value="ECO:0007669"/>
    <property type="project" value="Ensembl"/>
</dbReference>
<evidence type="ECO:0000259" key="11">
    <source>
        <dbReference type="PROSITE" id="PS50011"/>
    </source>
</evidence>
<keyword evidence="6" id="KW-0067">ATP-binding</keyword>
<evidence type="ECO:0000256" key="9">
    <source>
        <dbReference type="ARBA" id="ARBA00061380"/>
    </source>
</evidence>
<dbReference type="Ensembl" id="ENSJJAT00000019270.1">
    <property type="protein sequence ID" value="ENSJJAP00000012786.1"/>
    <property type="gene ID" value="ENSJJAG00000015728.1"/>
</dbReference>
<comment type="catalytic activity">
    <reaction evidence="8">
        <text>L-seryl-[protein] + ATP = O-phospho-L-seryl-[protein] + ADP + H(+)</text>
        <dbReference type="Rhea" id="RHEA:17989"/>
        <dbReference type="Rhea" id="RHEA-COMP:9863"/>
        <dbReference type="Rhea" id="RHEA-COMP:11604"/>
        <dbReference type="ChEBI" id="CHEBI:15378"/>
        <dbReference type="ChEBI" id="CHEBI:29999"/>
        <dbReference type="ChEBI" id="CHEBI:30616"/>
        <dbReference type="ChEBI" id="CHEBI:83421"/>
        <dbReference type="ChEBI" id="CHEBI:456216"/>
        <dbReference type="EC" id="2.7.11.1"/>
    </reaction>
</comment>
<keyword evidence="2" id="KW-0723">Serine/threonine-protein kinase</keyword>
<evidence type="ECO:0000256" key="8">
    <source>
        <dbReference type="ARBA" id="ARBA00048679"/>
    </source>
</evidence>
<organism evidence="12 13">
    <name type="scientific">Jaculus jaculus</name>
    <name type="common">Lesser Egyptian jerboa</name>
    <dbReference type="NCBI Taxonomy" id="51337"/>
    <lineage>
        <taxon>Eukaryota</taxon>
        <taxon>Metazoa</taxon>
        <taxon>Chordata</taxon>
        <taxon>Craniata</taxon>
        <taxon>Vertebrata</taxon>
        <taxon>Euteleostomi</taxon>
        <taxon>Mammalia</taxon>
        <taxon>Eutheria</taxon>
        <taxon>Euarchontoglires</taxon>
        <taxon>Glires</taxon>
        <taxon>Rodentia</taxon>
        <taxon>Myomorpha</taxon>
        <taxon>Dipodoidea</taxon>
        <taxon>Dipodidae</taxon>
        <taxon>Dipodinae</taxon>
        <taxon>Jaculus</taxon>
    </lineage>
</organism>
<evidence type="ECO:0000256" key="10">
    <source>
        <dbReference type="SAM" id="MobiDB-lite"/>
    </source>
</evidence>
<dbReference type="Gene3D" id="1.10.510.10">
    <property type="entry name" value="Transferase(Phosphotransferase) domain 1"/>
    <property type="match status" value="1"/>
</dbReference>
<keyword evidence="13" id="KW-1185">Reference proteome</keyword>
<dbReference type="GO" id="GO:1901796">
    <property type="term" value="P:regulation of signal transduction by p53 class mediator"/>
    <property type="evidence" value="ECO:0007669"/>
    <property type="project" value="Ensembl"/>
</dbReference>
<dbReference type="InterPro" id="IPR011009">
    <property type="entry name" value="Kinase-like_dom_sf"/>
</dbReference>
<keyword evidence="5" id="KW-0418">Kinase</keyword>
<dbReference type="GeneTree" id="ENSGT00940000161512"/>
<dbReference type="GO" id="GO:0004713">
    <property type="term" value="F:protein tyrosine kinase activity"/>
    <property type="evidence" value="ECO:0007669"/>
    <property type="project" value="TreeGrafter"/>
</dbReference>
<dbReference type="OMA" id="DMTMDAE"/>
<dbReference type="GO" id="GO:0005737">
    <property type="term" value="C:cytoplasm"/>
    <property type="evidence" value="ECO:0007669"/>
    <property type="project" value="Ensembl"/>
</dbReference>
<comment type="catalytic activity">
    <reaction evidence="7">
        <text>L-threonyl-[protein] + ATP = O-phospho-L-threonyl-[protein] + ADP + H(+)</text>
        <dbReference type="Rhea" id="RHEA:46608"/>
        <dbReference type="Rhea" id="RHEA-COMP:11060"/>
        <dbReference type="Rhea" id="RHEA-COMP:11605"/>
        <dbReference type="ChEBI" id="CHEBI:15378"/>
        <dbReference type="ChEBI" id="CHEBI:30013"/>
        <dbReference type="ChEBI" id="CHEBI:30616"/>
        <dbReference type="ChEBI" id="CHEBI:61977"/>
        <dbReference type="ChEBI" id="CHEBI:456216"/>
        <dbReference type="EC" id="2.7.11.1"/>
    </reaction>
</comment>
<dbReference type="InterPro" id="IPR008271">
    <property type="entry name" value="Ser/Thr_kinase_AS"/>
</dbReference>
<dbReference type="EC" id="2.7.11.1" evidence="1"/>